<evidence type="ECO:0000256" key="8">
    <source>
        <dbReference type="ARBA" id="ARBA00023295"/>
    </source>
</evidence>
<accession>A0A809S4N3</accession>
<feature type="domain" description="HhH-GPD" evidence="10">
    <location>
        <begin position="142"/>
        <end position="289"/>
    </location>
</feature>
<dbReference type="Gene3D" id="1.10.1670.10">
    <property type="entry name" value="Helix-hairpin-Helix base-excision DNA repair enzymes (C-terminal)"/>
    <property type="match status" value="1"/>
</dbReference>
<keyword evidence="8" id="KW-0326">Glycosidase</keyword>
<evidence type="ECO:0000259" key="10">
    <source>
        <dbReference type="SMART" id="SM00478"/>
    </source>
</evidence>
<protein>
    <recommendedName>
        <fullName evidence="2">DNA-(apurinic or apyrimidinic site) lyase</fullName>
        <ecNumber evidence="2">4.2.99.18</ecNumber>
    </recommendedName>
</protein>
<dbReference type="Pfam" id="PF07934">
    <property type="entry name" value="OGG_N"/>
    <property type="match status" value="1"/>
</dbReference>
<dbReference type="GO" id="GO:0006284">
    <property type="term" value="P:base-excision repair"/>
    <property type="evidence" value="ECO:0007669"/>
    <property type="project" value="InterPro"/>
</dbReference>
<keyword evidence="7" id="KW-0511">Multifunctional enzyme</keyword>
<keyword evidence="3" id="KW-0227">DNA damage</keyword>
<dbReference type="EMBL" id="AP021858">
    <property type="protein sequence ID" value="BBO23676.1"/>
    <property type="molecule type" value="Genomic_DNA"/>
</dbReference>
<dbReference type="PANTHER" id="PTHR10242:SF2">
    <property type="entry name" value="N-GLYCOSYLASE_DNA LYASE"/>
    <property type="match status" value="1"/>
</dbReference>
<evidence type="ECO:0000256" key="7">
    <source>
        <dbReference type="ARBA" id="ARBA00023268"/>
    </source>
</evidence>
<dbReference type="PANTHER" id="PTHR10242">
    <property type="entry name" value="8-OXOGUANINE DNA GLYCOSYLASE"/>
    <property type="match status" value="1"/>
</dbReference>
<keyword evidence="4" id="KW-0378">Hydrolase</keyword>
<evidence type="ECO:0000256" key="2">
    <source>
        <dbReference type="ARBA" id="ARBA00012720"/>
    </source>
</evidence>
<dbReference type="InterPro" id="IPR023170">
    <property type="entry name" value="HhH_base_excis_C"/>
</dbReference>
<dbReference type="InterPro" id="IPR011257">
    <property type="entry name" value="DNA_glycosylase"/>
</dbReference>
<dbReference type="InterPro" id="IPR052054">
    <property type="entry name" value="Oxidative_DNA_repair_enzyme"/>
</dbReference>
<organism evidence="11 12">
    <name type="scientific">Candidatus Nitrosymbiomonas proteolyticus</name>
    <dbReference type="NCBI Taxonomy" id="2608984"/>
    <lineage>
        <taxon>Bacteria</taxon>
        <taxon>Bacillati</taxon>
        <taxon>Armatimonadota</taxon>
        <taxon>Armatimonadota incertae sedis</taxon>
        <taxon>Candidatus Nitrosymbiomonas</taxon>
    </lineage>
</organism>
<dbReference type="InterPro" id="IPR012904">
    <property type="entry name" value="OGG_N"/>
</dbReference>
<dbReference type="GO" id="GO:0003684">
    <property type="term" value="F:damaged DNA binding"/>
    <property type="evidence" value="ECO:0007669"/>
    <property type="project" value="InterPro"/>
</dbReference>
<dbReference type="GO" id="GO:0140078">
    <property type="term" value="F:class I DNA-(apurinic or apyrimidinic site) endonuclease activity"/>
    <property type="evidence" value="ECO:0007669"/>
    <property type="project" value="UniProtKB-EC"/>
</dbReference>
<dbReference type="KEGG" id="npy:NPRO_12710"/>
<dbReference type="InterPro" id="IPR003265">
    <property type="entry name" value="HhH-GPD_domain"/>
</dbReference>
<dbReference type="GO" id="GO:0008534">
    <property type="term" value="F:oxidized purine nucleobase lesion DNA N-glycosylase activity"/>
    <property type="evidence" value="ECO:0007669"/>
    <property type="project" value="InterPro"/>
</dbReference>
<evidence type="ECO:0000313" key="12">
    <source>
        <dbReference type="Proteomes" id="UP000662873"/>
    </source>
</evidence>
<proteinExistence type="inferred from homology"/>
<dbReference type="Gene3D" id="1.10.340.30">
    <property type="entry name" value="Hypothetical protein, domain 2"/>
    <property type="match status" value="1"/>
</dbReference>
<evidence type="ECO:0000313" key="11">
    <source>
        <dbReference type="EMBL" id="BBO23676.1"/>
    </source>
</evidence>
<evidence type="ECO:0000256" key="5">
    <source>
        <dbReference type="ARBA" id="ARBA00023204"/>
    </source>
</evidence>
<dbReference type="CDD" id="cd00056">
    <property type="entry name" value="ENDO3c"/>
    <property type="match status" value="1"/>
</dbReference>
<sequence>MNRFERGVPDGRFDPKLCLSSGQVFRWKPEAYGVWRGVDGEHHYSLTVRSSPARVTVAVETNAAEEQFSSLFRLDTDLEEVESEILAEAPELAPSVRGLHGLRLMRPSDPQEALACFLCTVNNNLARITKMANCLAEYGDPIAGAAERWARRFPRLERIAQIPEEELRQLGFGYRARTIPSIAAQVGERGDGWLDDLKRRPYEQAVNELLTLKGVGRKLADCIALFALHHTEAVPIDTHLWQASVNLYFPEWRGRSLTDSRYLKLGGWFRDRFGKRAGWAHQYLYYAHLLGIEHAP</sequence>
<comment type="catalytic activity">
    <reaction evidence="9">
        <text>2'-deoxyribonucleotide-(2'-deoxyribose 5'-phosphate)-2'-deoxyribonucleotide-DNA = a 3'-end 2'-deoxyribonucleotide-(2,3-dehydro-2,3-deoxyribose 5'-phosphate)-DNA + a 5'-end 5'-phospho-2'-deoxyribonucleoside-DNA + H(+)</text>
        <dbReference type="Rhea" id="RHEA:66592"/>
        <dbReference type="Rhea" id="RHEA-COMP:13180"/>
        <dbReference type="Rhea" id="RHEA-COMP:16897"/>
        <dbReference type="Rhea" id="RHEA-COMP:17067"/>
        <dbReference type="ChEBI" id="CHEBI:15378"/>
        <dbReference type="ChEBI" id="CHEBI:136412"/>
        <dbReference type="ChEBI" id="CHEBI:157695"/>
        <dbReference type="ChEBI" id="CHEBI:167181"/>
        <dbReference type="EC" id="4.2.99.18"/>
    </reaction>
</comment>
<dbReference type="Proteomes" id="UP000662873">
    <property type="component" value="Chromosome"/>
</dbReference>
<dbReference type="GO" id="GO:0006289">
    <property type="term" value="P:nucleotide-excision repair"/>
    <property type="evidence" value="ECO:0007669"/>
    <property type="project" value="InterPro"/>
</dbReference>
<dbReference type="Pfam" id="PF00730">
    <property type="entry name" value="HhH-GPD"/>
    <property type="match status" value="1"/>
</dbReference>
<evidence type="ECO:0000256" key="4">
    <source>
        <dbReference type="ARBA" id="ARBA00022801"/>
    </source>
</evidence>
<name>A0A809S4N3_9BACT</name>
<dbReference type="SUPFAM" id="SSF55945">
    <property type="entry name" value="TATA-box binding protein-like"/>
    <property type="match status" value="1"/>
</dbReference>
<dbReference type="SUPFAM" id="SSF48150">
    <property type="entry name" value="DNA-glycosylase"/>
    <property type="match status" value="1"/>
</dbReference>
<keyword evidence="6" id="KW-0456">Lyase</keyword>
<gene>
    <name evidence="11" type="ORF">NPRO_12710</name>
</gene>
<dbReference type="Gene3D" id="3.30.310.260">
    <property type="match status" value="1"/>
</dbReference>
<dbReference type="AlphaFoldDB" id="A0A809S4N3"/>
<evidence type="ECO:0000256" key="1">
    <source>
        <dbReference type="ARBA" id="ARBA00010679"/>
    </source>
</evidence>
<dbReference type="EC" id="4.2.99.18" evidence="2"/>
<reference evidence="11" key="1">
    <citation type="journal article" name="DNA Res.">
        <title>The physiological potential of anammox bacteria as revealed by their core genome structure.</title>
        <authorList>
            <person name="Okubo T."/>
            <person name="Toyoda A."/>
            <person name="Fukuhara K."/>
            <person name="Uchiyama I."/>
            <person name="Harigaya Y."/>
            <person name="Kuroiwa M."/>
            <person name="Suzuki T."/>
            <person name="Murakami Y."/>
            <person name="Suwa Y."/>
            <person name="Takami H."/>
        </authorList>
    </citation>
    <scope>NUCLEOTIDE SEQUENCE</scope>
    <source>
        <strain evidence="11">317325-2</strain>
    </source>
</reference>
<evidence type="ECO:0000256" key="6">
    <source>
        <dbReference type="ARBA" id="ARBA00023239"/>
    </source>
</evidence>
<dbReference type="SMART" id="SM00478">
    <property type="entry name" value="ENDO3c"/>
    <property type="match status" value="1"/>
</dbReference>
<evidence type="ECO:0000256" key="3">
    <source>
        <dbReference type="ARBA" id="ARBA00022763"/>
    </source>
</evidence>
<evidence type="ECO:0000256" key="9">
    <source>
        <dbReference type="ARBA" id="ARBA00044632"/>
    </source>
</evidence>
<keyword evidence="5" id="KW-0234">DNA repair</keyword>
<comment type="similarity">
    <text evidence="1">Belongs to the type-1 OGG1 family.</text>
</comment>